<proteinExistence type="predicted"/>
<organism evidence="2 3">
    <name type="scientific">Paenibacillus naphthalenovorans</name>
    <dbReference type="NCBI Taxonomy" id="162209"/>
    <lineage>
        <taxon>Bacteria</taxon>
        <taxon>Bacillati</taxon>
        <taxon>Bacillota</taxon>
        <taxon>Bacilli</taxon>
        <taxon>Bacillales</taxon>
        <taxon>Paenibacillaceae</taxon>
        <taxon>Paenibacillus</taxon>
    </lineage>
</organism>
<protein>
    <submittedName>
        <fullName evidence="2">Uncharacterized protein</fullName>
    </submittedName>
</protein>
<dbReference type="EMBL" id="CP013652">
    <property type="protein sequence ID" value="ALS20421.1"/>
    <property type="molecule type" value="Genomic_DNA"/>
</dbReference>
<accession>A0A0U2VYW3</accession>
<dbReference type="RefSeq" id="WP_062406298.1">
    <property type="nucleotide sequence ID" value="NZ_CP013652.1"/>
</dbReference>
<keyword evidence="1" id="KW-0472">Membrane</keyword>
<dbReference type="Proteomes" id="UP000061660">
    <property type="component" value="Chromosome"/>
</dbReference>
<dbReference type="KEGG" id="pnp:IJ22_00290"/>
<keyword evidence="3" id="KW-1185">Reference proteome</keyword>
<evidence type="ECO:0000313" key="3">
    <source>
        <dbReference type="Proteomes" id="UP000061660"/>
    </source>
</evidence>
<feature type="transmembrane region" description="Helical" evidence="1">
    <location>
        <begin position="160"/>
        <end position="185"/>
    </location>
</feature>
<feature type="transmembrane region" description="Helical" evidence="1">
    <location>
        <begin position="46"/>
        <end position="64"/>
    </location>
</feature>
<feature type="transmembrane region" description="Helical" evidence="1">
    <location>
        <begin position="426"/>
        <end position="447"/>
    </location>
</feature>
<dbReference type="OrthoDB" id="3171527at2"/>
<keyword evidence="1" id="KW-0812">Transmembrane</keyword>
<evidence type="ECO:0000256" key="1">
    <source>
        <dbReference type="SAM" id="Phobius"/>
    </source>
</evidence>
<feature type="transmembrane region" description="Helical" evidence="1">
    <location>
        <begin position="345"/>
        <end position="375"/>
    </location>
</feature>
<dbReference type="PATRIC" id="fig|162209.4.peg.21"/>
<feature type="transmembrane region" description="Helical" evidence="1">
    <location>
        <begin position="12"/>
        <end position="34"/>
    </location>
</feature>
<feature type="transmembrane region" description="Helical" evidence="1">
    <location>
        <begin position="119"/>
        <end position="139"/>
    </location>
</feature>
<dbReference type="STRING" id="162209.IJ22_00290"/>
<feature type="transmembrane region" description="Helical" evidence="1">
    <location>
        <begin position="265"/>
        <end position="285"/>
    </location>
</feature>
<reference evidence="2 3" key="2">
    <citation type="journal article" date="2016" name="Genome Announc.">
        <title>Complete Genome Sequences of Two Interactive Moderate Thermophiles, Paenibacillus napthalenovorans 32O-Y and Paenibacillus sp. 32O-W.</title>
        <authorList>
            <person name="Butler R.R.III."/>
            <person name="Wang J."/>
            <person name="Stark B.C."/>
            <person name="Pombert J.F."/>
        </authorList>
    </citation>
    <scope>NUCLEOTIDE SEQUENCE [LARGE SCALE GENOMIC DNA]</scope>
    <source>
        <strain evidence="2 3">32O-Y</strain>
    </source>
</reference>
<reference evidence="3" key="1">
    <citation type="submission" date="2015-12" db="EMBL/GenBank/DDBJ databases">
        <title>Complete genome sequences of two moderately thermophilic Paenibacillus species.</title>
        <authorList>
            <person name="Butler R.III."/>
            <person name="Wang J."/>
            <person name="Stark B.C."/>
            <person name="Pombert J.-F."/>
        </authorList>
    </citation>
    <scope>NUCLEOTIDE SEQUENCE [LARGE SCALE GENOMIC DNA]</scope>
    <source>
        <strain evidence="3">32O-Y</strain>
    </source>
</reference>
<feature type="transmembrane region" description="Helical" evidence="1">
    <location>
        <begin position="191"/>
        <end position="213"/>
    </location>
</feature>
<evidence type="ECO:0000313" key="2">
    <source>
        <dbReference type="EMBL" id="ALS20421.1"/>
    </source>
</evidence>
<gene>
    <name evidence="2" type="ORF">IJ22_00290</name>
</gene>
<feature type="transmembrane region" description="Helical" evidence="1">
    <location>
        <begin position="242"/>
        <end position="259"/>
    </location>
</feature>
<keyword evidence="1" id="KW-1133">Transmembrane helix</keyword>
<sequence length="448" mass="48979">MRSYLILGMCGLFLIQYFVHVQWLEYLVIFMALAAFMGSATKADPVPRWFGICMLMTGIVLEFQKGRGIDGVSEGVSMNLPLLTLVILVPLLSIPLKLGGYFDAIDTLLRGLLHHPRKLFAGITSVLFVLGPILNLGSIRIVDELLKGLKLPPVMLAKSYLVGFSTTMLWSPYYASVALILYYLKIPTIEYMAYGIGFALLFILIGNVLFAFWSKRHPLSPDSFAEAASAEESKDGTYRRKLVRLGLIVAVLMSMTFLLETLTHWSMLVIVSLLSISFPLCWVIITGKWSLLRTQLADFRDRSVPIMNNEILLFTSAGLLGNALQGTAFGSGMKWALISLAQQSFFIFEISIIVTVVVVAFIGIHPMVIVTALVTQMDAQALGTTPIALAILLMLAWSTSAVLSPVNPLNLLVSRLSGITGLAAGVRANGIHLLIVAILGLSIITIIQ</sequence>
<dbReference type="AlphaFoldDB" id="A0A0U2VYW3"/>
<feature type="transmembrane region" description="Helical" evidence="1">
    <location>
        <begin position="306"/>
        <end position="325"/>
    </location>
</feature>
<name>A0A0U2VYW3_9BACL</name>
<feature type="transmembrane region" description="Helical" evidence="1">
    <location>
        <begin position="387"/>
        <end position="406"/>
    </location>
</feature>
<feature type="transmembrane region" description="Helical" evidence="1">
    <location>
        <begin position="76"/>
        <end position="99"/>
    </location>
</feature>